<reference evidence="1" key="1">
    <citation type="submission" date="2021-01" db="EMBL/GenBank/DDBJ databases">
        <title>Whole genome shotgun sequence of Actinoplanes capillaceus NBRC 16408.</title>
        <authorList>
            <person name="Komaki H."/>
            <person name="Tamura T."/>
        </authorList>
    </citation>
    <scope>NUCLEOTIDE SEQUENCE [LARGE SCALE GENOMIC DNA]</scope>
    <source>
        <strain evidence="1">NBRC 16408</strain>
    </source>
</reference>
<name>A0ABQ3W9S3_9ACTN</name>
<proteinExistence type="predicted"/>
<comment type="caution">
    <text evidence="1">The sequence shown here is derived from an EMBL/GenBank/DDBJ whole genome shotgun (WGS) entry which is preliminary data.</text>
</comment>
<dbReference type="InterPro" id="IPR036819">
    <property type="entry name" value="Subtilisin_inhibitor-like_sf"/>
</dbReference>
<gene>
    <name evidence="1" type="ORF">Aca07nite_10640</name>
</gene>
<sequence>MAGFLTRLTGVEITLHHAGGPRDVFMSRVCRYRDAVMDLPTLGAVRYPPDSGATWKHADDGGQDAVVDAFLDAWRRLDRAGDRTRVRSALTHDQARALVVYCRRRWIDGREGAFDALSVFDLNRLGQIRTEVEFTAAVTVFVSAARKKAPVVAAASALRVAHKTMAALLRDLIGRPPNIADLGHRWVWAPQPGWVLLPDLHPELSIPFRSPGLLVGLARLAESRGYRVETVALNYDLPTLLLDAAADDPAVASALDQVRERSGLRGGPGPHRAKSITAHLLRTVTVEAATALADAAAARATAEAPVIAHSYRTACLIYIHEGDFSDGDGLYGSREILYGSSAHPGESDETESPMPVPGPHKRIDTLLMIEVHYDGGPLHQWWLAGPPPHDTHPDPVGAWEALIADGDPFRGFQASTLDYHGPERARVRGFWRGTWVEHTFSRHVGAAAYQWANLRPFLEPSEFRPVREAQD</sequence>
<protein>
    <submittedName>
        <fullName evidence="1">Uncharacterized protein</fullName>
    </submittedName>
</protein>
<evidence type="ECO:0000313" key="1">
    <source>
        <dbReference type="EMBL" id="GID43789.1"/>
    </source>
</evidence>
<dbReference type="RefSeq" id="WP_204294330.1">
    <property type="nucleotide sequence ID" value="NZ_BAAAGQ010000002.1"/>
</dbReference>
<accession>A0ABQ3W9S3</accession>
<dbReference type="EMBL" id="BOMF01000017">
    <property type="protein sequence ID" value="GID43789.1"/>
    <property type="molecule type" value="Genomic_DNA"/>
</dbReference>
<organism evidence="1">
    <name type="scientific">Actinoplanes campanulatus</name>
    <dbReference type="NCBI Taxonomy" id="113559"/>
    <lineage>
        <taxon>Bacteria</taxon>
        <taxon>Bacillati</taxon>
        <taxon>Actinomycetota</taxon>
        <taxon>Actinomycetes</taxon>
        <taxon>Micromonosporales</taxon>
        <taxon>Micromonosporaceae</taxon>
        <taxon>Actinoplanes</taxon>
    </lineage>
</organism>
<dbReference type="SUPFAM" id="SSF55399">
    <property type="entry name" value="Subtilisin inhibitor"/>
    <property type="match status" value="1"/>
</dbReference>